<name>A0ABV0T276_9TELE</name>
<keyword evidence="2" id="KW-1185">Reference proteome</keyword>
<accession>A0ABV0T276</accession>
<evidence type="ECO:0000313" key="1">
    <source>
        <dbReference type="EMBL" id="MEQ2226982.1"/>
    </source>
</evidence>
<comment type="caution">
    <text evidence="1">The sequence shown here is derived from an EMBL/GenBank/DDBJ whole genome shotgun (WGS) entry which is preliminary data.</text>
</comment>
<gene>
    <name evidence="1" type="ORF">ILYODFUR_032957</name>
</gene>
<reference evidence="1 2" key="1">
    <citation type="submission" date="2021-06" db="EMBL/GenBank/DDBJ databases">
        <authorList>
            <person name="Palmer J.M."/>
        </authorList>
    </citation>
    <scope>NUCLEOTIDE SEQUENCE [LARGE SCALE GENOMIC DNA]</scope>
    <source>
        <strain evidence="2">if_2019</strain>
        <tissue evidence="1">Muscle</tissue>
    </source>
</reference>
<feature type="non-terminal residue" evidence="1">
    <location>
        <position position="1"/>
    </location>
</feature>
<evidence type="ECO:0000313" key="2">
    <source>
        <dbReference type="Proteomes" id="UP001482620"/>
    </source>
</evidence>
<dbReference type="EMBL" id="JAHRIQ010017076">
    <property type="protein sequence ID" value="MEQ2226982.1"/>
    <property type="molecule type" value="Genomic_DNA"/>
</dbReference>
<dbReference type="Proteomes" id="UP001482620">
    <property type="component" value="Unassembled WGS sequence"/>
</dbReference>
<protein>
    <submittedName>
        <fullName evidence="1">Uncharacterized protein</fullName>
    </submittedName>
</protein>
<organism evidence="1 2">
    <name type="scientific">Ilyodon furcidens</name>
    <name type="common">goldbreast splitfin</name>
    <dbReference type="NCBI Taxonomy" id="33524"/>
    <lineage>
        <taxon>Eukaryota</taxon>
        <taxon>Metazoa</taxon>
        <taxon>Chordata</taxon>
        <taxon>Craniata</taxon>
        <taxon>Vertebrata</taxon>
        <taxon>Euteleostomi</taxon>
        <taxon>Actinopterygii</taxon>
        <taxon>Neopterygii</taxon>
        <taxon>Teleostei</taxon>
        <taxon>Neoteleostei</taxon>
        <taxon>Acanthomorphata</taxon>
        <taxon>Ovalentaria</taxon>
        <taxon>Atherinomorphae</taxon>
        <taxon>Cyprinodontiformes</taxon>
        <taxon>Goodeidae</taxon>
        <taxon>Ilyodon</taxon>
    </lineage>
</organism>
<proteinExistence type="predicted"/>
<sequence>VFPIPINLEEYKKVELSAFQCLSVSLCVLVSSSCDFQSWLQVLCLNPASVKERKLPKKPVLINSG</sequence>